<dbReference type="EMBL" id="BAAAPY010000002">
    <property type="protein sequence ID" value="GAA2074005.1"/>
    <property type="molecule type" value="Genomic_DNA"/>
</dbReference>
<evidence type="ECO:0000259" key="1">
    <source>
        <dbReference type="SMART" id="SM00507"/>
    </source>
</evidence>
<dbReference type="GO" id="GO:0004519">
    <property type="term" value="F:endonuclease activity"/>
    <property type="evidence" value="ECO:0007669"/>
    <property type="project" value="UniProtKB-KW"/>
</dbReference>
<reference evidence="3" key="1">
    <citation type="journal article" date="2019" name="Int. J. Syst. Evol. Microbiol.">
        <title>The Global Catalogue of Microorganisms (GCM) 10K type strain sequencing project: providing services to taxonomists for standard genome sequencing and annotation.</title>
        <authorList>
            <consortium name="The Broad Institute Genomics Platform"/>
            <consortium name="The Broad Institute Genome Sequencing Center for Infectious Disease"/>
            <person name="Wu L."/>
            <person name="Ma J."/>
        </authorList>
    </citation>
    <scope>NUCLEOTIDE SEQUENCE [LARGE SCALE GENOMIC DNA]</scope>
    <source>
        <strain evidence="3">JCM 15749</strain>
    </source>
</reference>
<dbReference type="InterPro" id="IPR003870">
    <property type="entry name" value="DUF222"/>
</dbReference>
<keyword evidence="2" id="KW-0540">Nuclease</keyword>
<protein>
    <submittedName>
        <fullName evidence="2">HNH endonuclease signature motif containing protein</fullName>
    </submittedName>
</protein>
<dbReference type="Proteomes" id="UP001501480">
    <property type="component" value="Unassembled WGS sequence"/>
</dbReference>
<evidence type="ECO:0000313" key="2">
    <source>
        <dbReference type="EMBL" id="GAA2074005.1"/>
    </source>
</evidence>
<accession>A0ABP5HGS7</accession>
<dbReference type="SMART" id="SM00507">
    <property type="entry name" value="HNHc"/>
    <property type="match status" value="1"/>
</dbReference>
<dbReference type="CDD" id="cd00085">
    <property type="entry name" value="HNHc"/>
    <property type="match status" value="1"/>
</dbReference>
<dbReference type="Pfam" id="PF02720">
    <property type="entry name" value="DUF222"/>
    <property type="match status" value="1"/>
</dbReference>
<dbReference type="Gene3D" id="1.10.30.50">
    <property type="match status" value="1"/>
</dbReference>
<gene>
    <name evidence="2" type="ORF">GCM10009821_10630</name>
</gene>
<dbReference type="InterPro" id="IPR003615">
    <property type="entry name" value="HNH_nuc"/>
</dbReference>
<dbReference type="RefSeq" id="WP_344325451.1">
    <property type="nucleotide sequence ID" value="NZ_BAAAPY010000002.1"/>
</dbReference>
<sequence length="404" mass="44768">MDIGTTACDRPLALAARTLAMAEAASYVAMVRFRDAEVARIEASASPMRALVERSMIALEIGQEMGLSQAQVNARLAIADRMIERAPVSWVAFLDGRIDAARVREISTGLDRLEREESWARLDEAALRYATTHTTSELRAWVKRFLTRVEPEEALDRAEKARADRYVQVTHLDDGMSWLSAYLPSHQATAVMKRLDRAARTPVDEDDDRTLPQRAADMFVSWLTHGETTDLPTISGDVAVMIQADVLTGLADGHAESSDGEWSVPASWILDDLDADDTFWHRIITDPIHGDTLAHDYAGRFAPETLAKAIRFRDGVCRAPGCRVPAERCDLDHREPWPTGATNGSNMWALCRRHHSMKGHGVLQWTLRSGRTIDTAPSEHAPRPAPPTILGDGLARMIIEYTAA</sequence>
<feature type="domain" description="HNH nuclease" evidence="1">
    <location>
        <begin position="305"/>
        <end position="356"/>
    </location>
</feature>
<proteinExistence type="predicted"/>
<keyword evidence="2" id="KW-0378">Hydrolase</keyword>
<organism evidence="2 3">
    <name type="scientific">Aeromicrobium halocynthiae</name>
    <dbReference type="NCBI Taxonomy" id="560557"/>
    <lineage>
        <taxon>Bacteria</taxon>
        <taxon>Bacillati</taxon>
        <taxon>Actinomycetota</taxon>
        <taxon>Actinomycetes</taxon>
        <taxon>Propionibacteriales</taxon>
        <taxon>Nocardioidaceae</taxon>
        <taxon>Aeromicrobium</taxon>
    </lineage>
</organism>
<comment type="caution">
    <text evidence="2">The sequence shown here is derived from an EMBL/GenBank/DDBJ whole genome shotgun (WGS) entry which is preliminary data.</text>
</comment>
<keyword evidence="2" id="KW-0255">Endonuclease</keyword>
<keyword evidence="3" id="KW-1185">Reference proteome</keyword>
<evidence type="ECO:0000313" key="3">
    <source>
        <dbReference type="Proteomes" id="UP001501480"/>
    </source>
</evidence>
<name>A0ABP5HGS7_9ACTN</name>